<evidence type="ECO:0000313" key="4">
    <source>
        <dbReference type="Proteomes" id="UP000541969"/>
    </source>
</evidence>
<keyword evidence="2" id="KW-0732">Signal</keyword>
<keyword evidence="4" id="KW-1185">Reference proteome</keyword>
<evidence type="ECO:0000256" key="1">
    <source>
        <dbReference type="SAM" id="MobiDB-lite"/>
    </source>
</evidence>
<accession>A0A853C9A4</accession>
<dbReference type="RefSeq" id="WP_179714559.1">
    <property type="nucleotide sequence ID" value="NZ_JACBZT010000001.1"/>
</dbReference>
<feature type="signal peptide" evidence="2">
    <location>
        <begin position="1"/>
        <end position="31"/>
    </location>
</feature>
<dbReference type="InterPro" id="IPR006311">
    <property type="entry name" value="TAT_signal"/>
</dbReference>
<feature type="chain" id="PRO_5038744834" description="PknH-like extracellular domain-containing protein" evidence="2">
    <location>
        <begin position="32"/>
        <end position="259"/>
    </location>
</feature>
<dbReference type="PROSITE" id="PS51257">
    <property type="entry name" value="PROKAR_LIPOPROTEIN"/>
    <property type="match status" value="1"/>
</dbReference>
<evidence type="ECO:0008006" key="5">
    <source>
        <dbReference type="Google" id="ProtNLM"/>
    </source>
</evidence>
<reference evidence="3 4" key="1">
    <citation type="submission" date="2020-07" db="EMBL/GenBank/DDBJ databases">
        <title>Sequencing the genomes of 1000 actinobacteria strains.</title>
        <authorList>
            <person name="Klenk H.-P."/>
        </authorList>
    </citation>
    <scope>NUCLEOTIDE SEQUENCE [LARGE SCALE GENOMIC DNA]</scope>
    <source>
        <strain evidence="3 4">DSM 104001</strain>
    </source>
</reference>
<dbReference type="Proteomes" id="UP000541969">
    <property type="component" value="Unassembled WGS sequence"/>
</dbReference>
<organism evidence="3 4">
    <name type="scientific">Petropleomorpha daqingensis</name>
    <dbReference type="NCBI Taxonomy" id="2026353"/>
    <lineage>
        <taxon>Bacteria</taxon>
        <taxon>Bacillati</taxon>
        <taxon>Actinomycetota</taxon>
        <taxon>Actinomycetes</taxon>
        <taxon>Geodermatophilales</taxon>
        <taxon>Geodermatophilaceae</taxon>
        <taxon>Petropleomorpha</taxon>
    </lineage>
</organism>
<proteinExistence type="predicted"/>
<dbReference type="AlphaFoldDB" id="A0A853C9A4"/>
<feature type="compositionally biased region" description="Low complexity" evidence="1">
    <location>
        <begin position="38"/>
        <end position="63"/>
    </location>
</feature>
<gene>
    <name evidence="3" type="ORF">GGQ55_000037</name>
</gene>
<evidence type="ECO:0000313" key="3">
    <source>
        <dbReference type="EMBL" id="NYJ03759.1"/>
    </source>
</evidence>
<sequence>MSTQVLRSRRNVVLGAGLLAGAVLTGCAATAGTRTTPAAATEPLAAPAAATSTESSAPSSSSSDLTKGLLPADAFGAGASVRTFTLADLGSWDDGDHSMADVVPPECKAAVDQVMTQFDQPQDAAAEWARADGVQSLEVLAVPAAPVDAVAQVRSVAEACGSATFTHDDGDGDHHGSAAVTVAPLSGVPDGMAAFSLTFSGDWSGGTWTTTSYLGVAQDGDRVVGLAQMSWHDSDTAVDPASFTALLDKAYQVQHDALG</sequence>
<dbReference type="PROSITE" id="PS51318">
    <property type="entry name" value="TAT"/>
    <property type="match status" value="1"/>
</dbReference>
<protein>
    <recommendedName>
        <fullName evidence="5">PknH-like extracellular domain-containing protein</fullName>
    </recommendedName>
</protein>
<evidence type="ECO:0000256" key="2">
    <source>
        <dbReference type="SAM" id="SignalP"/>
    </source>
</evidence>
<dbReference type="EMBL" id="JACBZT010000001">
    <property type="protein sequence ID" value="NYJ03759.1"/>
    <property type="molecule type" value="Genomic_DNA"/>
</dbReference>
<comment type="caution">
    <text evidence="3">The sequence shown here is derived from an EMBL/GenBank/DDBJ whole genome shotgun (WGS) entry which is preliminary data.</text>
</comment>
<name>A0A853C9A4_9ACTN</name>
<feature type="region of interest" description="Disordered" evidence="1">
    <location>
        <begin position="38"/>
        <end position="65"/>
    </location>
</feature>